<comment type="caution">
    <text evidence="1">The sequence shown here is derived from an EMBL/GenBank/DDBJ whole genome shotgun (WGS) entry which is preliminary data.</text>
</comment>
<sequence length="379" mass="44309">MEQKDILKSGLQILKNGLDEEKGNTITTKFNNISGKTGKYFVPETLFQKRTFRNNRALIPFKHVVEGKISYEQLEKTFEGGVVVEFVNNDFFDQLELPEQEQNEVFSKLKDKLGSDEKVSAIIDIRGTGSSSSKEQRDAYKKLEKWLAKKGYKEPDVLLRRKNIKYPKNTSGKGNEKWEGFVYYSIKGGQQDVADSHVKYKIDPKKVHLFNPSVEYAGAEVSNDITLVLIYFAFYSIPKTNRDADWIKVRDEFREYFKKRVYTGESLYDYVDNHISLNLQKGILMDPIQVEPIEIDDFTRKERDDEDAVDITHQISVKRHSYVWDENLNVLLTPARPTNLFWSKHSSNMMQQDYSLKDYILNQEKIMKKWEEFGLENIE</sequence>
<organism evidence="1 2">
    <name type="scientific">Lactobacillus apis</name>
    <dbReference type="NCBI Taxonomy" id="303541"/>
    <lineage>
        <taxon>Bacteria</taxon>
        <taxon>Bacillati</taxon>
        <taxon>Bacillota</taxon>
        <taxon>Bacilli</taxon>
        <taxon>Lactobacillales</taxon>
        <taxon>Lactobacillaceae</taxon>
        <taxon>Lactobacillus</taxon>
    </lineage>
</organism>
<reference evidence="1 2" key="1">
    <citation type="submission" date="2015-01" db="EMBL/GenBank/DDBJ databases">
        <title>Comparative genomics of the lactic acid bacteria isolated from the honey bee gut.</title>
        <authorList>
            <person name="Ellegaard K.M."/>
            <person name="Tamarit D."/>
            <person name="Javelind E."/>
            <person name="Olofsson T."/>
            <person name="Andersson S.G."/>
            <person name="Vasquez A."/>
        </authorList>
    </citation>
    <scope>NUCLEOTIDE SEQUENCE [LARGE SCALE GENOMIC DNA]</scope>
    <source>
        <strain evidence="1 2">Hma11</strain>
    </source>
</reference>
<dbReference type="RefSeq" id="WP_052726764.1">
    <property type="nucleotide sequence ID" value="NZ_KQ034000.1"/>
</dbReference>
<dbReference type="PATRIC" id="fig|303541.3.peg.529"/>
<dbReference type="EMBL" id="JXLG01000005">
    <property type="protein sequence ID" value="KJY61107.1"/>
    <property type="molecule type" value="Genomic_DNA"/>
</dbReference>
<dbReference type="HOGENOM" id="CLU_729164_0_0_9"/>
<accession>A0A0F4LQM2</accession>
<proteinExistence type="predicted"/>
<dbReference type="AlphaFoldDB" id="A0A0F4LQM2"/>
<evidence type="ECO:0000313" key="2">
    <source>
        <dbReference type="Proteomes" id="UP000033682"/>
    </source>
</evidence>
<gene>
    <name evidence="1" type="ORF">JF72_03830</name>
</gene>
<dbReference type="Proteomes" id="UP000033682">
    <property type="component" value="Unassembled WGS sequence"/>
</dbReference>
<protein>
    <submittedName>
        <fullName evidence="1">Uncharacterized protein</fullName>
    </submittedName>
</protein>
<evidence type="ECO:0000313" key="1">
    <source>
        <dbReference type="EMBL" id="KJY61107.1"/>
    </source>
</evidence>
<name>A0A0F4LQM2_9LACO</name>
<keyword evidence="2" id="KW-1185">Reference proteome</keyword>